<evidence type="ECO:0000313" key="6">
    <source>
        <dbReference type="EMBL" id="OHA01510.1"/>
    </source>
</evidence>
<dbReference type="PANTHER" id="PTHR30290:SF9">
    <property type="entry name" value="OLIGOPEPTIDE-BINDING PROTEIN APPA"/>
    <property type="match status" value="1"/>
</dbReference>
<dbReference type="GO" id="GO:0015833">
    <property type="term" value="P:peptide transport"/>
    <property type="evidence" value="ECO:0007669"/>
    <property type="project" value="TreeGrafter"/>
</dbReference>
<dbReference type="InterPro" id="IPR030678">
    <property type="entry name" value="Peptide/Ni-bd"/>
</dbReference>
<protein>
    <recommendedName>
        <fullName evidence="5">Solute-binding protein family 5 domain-containing protein</fullName>
    </recommendedName>
</protein>
<dbReference type="EMBL" id="MHQJ01000015">
    <property type="protein sequence ID" value="OHA01510.1"/>
    <property type="molecule type" value="Genomic_DNA"/>
</dbReference>
<name>A0A1G2KQ16_9BACT</name>
<evidence type="ECO:0000256" key="4">
    <source>
        <dbReference type="SAM" id="Phobius"/>
    </source>
</evidence>
<gene>
    <name evidence="6" type="ORF">A3C11_01110</name>
</gene>
<dbReference type="Gene3D" id="3.90.76.10">
    <property type="entry name" value="Dipeptide-binding Protein, Domain 1"/>
    <property type="match status" value="1"/>
</dbReference>
<evidence type="ECO:0000256" key="1">
    <source>
        <dbReference type="ARBA" id="ARBA00005695"/>
    </source>
</evidence>
<dbReference type="Gene3D" id="3.40.190.10">
    <property type="entry name" value="Periplasmic binding protein-like II"/>
    <property type="match status" value="1"/>
</dbReference>
<keyword evidence="4" id="KW-1133">Transmembrane helix</keyword>
<keyword evidence="2" id="KW-0813">Transport</keyword>
<keyword evidence="4" id="KW-0472">Membrane</keyword>
<evidence type="ECO:0000259" key="5">
    <source>
        <dbReference type="Pfam" id="PF00496"/>
    </source>
</evidence>
<dbReference type="Pfam" id="PF00496">
    <property type="entry name" value="SBP_bac_5"/>
    <property type="match status" value="1"/>
</dbReference>
<dbReference type="GO" id="GO:1904680">
    <property type="term" value="F:peptide transmembrane transporter activity"/>
    <property type="evidence" value="ECO:0007669"/>
    <property type="project" value="TreeGrafter"/>
</dbReference>
<reference evidence="6 7" key="1">
    <citation type="journal article" date="2016" name="Nat. Commun.">
        <title>Thousands of microbial genomes shed light on interconnected biogeochemical processes in an aquifer system.</title>
        <authorList>
            <person name="Anantharaman K."/>
            <person name="Brown C.T."/>
            <person name="Hug L.A."/>
            <person name="Sharon I."/>
            <person name="Castelle C.J."/>
            <person name="Probst A.J."/>
            <person name="Thomas B.C."/>
            <person name="Singh A."/>
            <person name="Wilkins M.J."/>
            <person name="Karaoz U."/>
            <person name="Brodie E.L."/>
            <person name="Williams K.H."/>
            <person name="Hubbard S.S."/>
            <person name="Banfield J.F."/>
        </authorList>
    </citation>
    <scope>NUCLEOTIDE SEQUENCE [LARGE SCALE GENOMIC DNA]</scope>
</reference>
<dbReference type="Gene3D" id="3.10.105.10">
    <property type="entry name" value="Dipeptide-binding Protein, Domain 3"/>
    <property type="match status" value="1"/>
</dbReference>
<dbReference type="SUPFAM" id="SSF53850">
    <property type="entry name" value="Periplasmic binding protein-like II"/>
    <property type="match status" value="1"/>
</dbReference>
<dbReference type="GO" id="GO:0042597">
    <property type="term" value="C:periplasmic space"/>
    <property type="evidence" value="ECO:0007669"/>
    <property type="project" value="UniProtKB-ARBA"/>
</dbReference>
<keyword evidence="3" id="KW-0732">Signal</keyword>
<dbReference type="PIRSF" id="PIRSF002741">
    <property type="entry name" value="MppA"/>
    <property type="match status" value="1"/>
</dbReference>
<dbReference type="PANTHER" id="PTHR30290">
    <property type="entry name" value="PERIPLASMIC BINDING COMPONENT OF ABC TRANSPORTER"/>
    <property type="match status" value="1"/>
</dbReference>
<dbReference type="AlphaFoldDB" id="A0A1G2KQ16"/>
<comment type="caution">
    <text evidence="6">The sequence shown here is derived from an EMBL/GenBank/DDBJ whole genome shotgun (WGS) entry which is preliminary data.</text>
</comment>
<feature type="domain" description="Solute-binding protein family 5" evidence="5">
    <location>
        <begin position="118"/>
        <end position="491"/>
    </location>
</feature>
<dbReference type="Proteomes" id="UP000177362">
    <property type="component" value="Unassembled WGS sequence"/>
</dbReference>
<dbReference type="GO" id="GO:0043190">
    <property type="term" value="C:ATP-binding cassette (ABC) transporter complex"/>
    <property type="evidence" value="ECO:0007669"/>
    <property type="project" value="InterPro"/>
</dbReference>
<evidence type="ECO:0000256" key="3">
    <source>
        <dbReference type="ARBA" id="ARBA00022729"/>
    </source>
</evidence>
<dbReference type="InterPro" id="IPR039424">
    <property type="entry name" value="SBP_5"/>
</dbReference>
<proteinExistence type="inferred from homology"/>
<organism evidence="6 7">
    <name type="scientific">Candidatus Sungbacteria bacterium RIFCSPHIGHO2_02_FULL_49_12</name>
    <dbReference type="NCBI Taxonomy" id="1802271"/>
    <lineage>
        <taxon>Bacteria</taxon>
        <taxon>Candidatus Sungiibacteriota</taxon>
    </lineage>
</organism>
<dbReference type="InterPro" id="IPR000914">
    <property type="entry name" value="SBP_5_dom"/>
</dbReference>
<sequence length="587" mass="65940">MIPKDNSPETPKKLPAARFSFRGMGFRDWIYLGHILERKERALLVLFVTIAIVSGTALSARLLYSRTHEAPKRGGVLREGLLRAPERINPLFLSNNDTDRDLTMLIFARLFTYDTEGKLEPEIAEGYSESADGKSYTVNLKQNVLWHDAEPLTADDVVFTIKTIQDPLYKSSLRPNWQGVTIERLGDYQVRFVLKQPYSPFLQNLALAIIPQHIWRRIPPEAASLSELNAKPVGSGPYRFSTLARNTDGIITSYTLEANTSFFEDGPYIQTIQFSFYETEDDLIEAYKAGHIDGVSVVSAKDVSEMKKLGASVHGARIPRVFAVFLNESNPILQDKTVRQALALAIPRDTLITDVLGGGAIIIDTPIPPGSFGHNADVPPTPYDPELARKMLEKAGWVDLNQDGLREKKAAKKKDSPTPLKIALATSDWSDLASTATAITQYWKDVGVETDLKIMPISDLESQVIRPRSYDALLFGEILGRDPDPFAFWHSSQLKDPGLNIALYHSKKVDTLLEDARRLVDRNQILVKYLEFQKIVDSDFPTIFLYSPTYFYAVRNTIHGVSLTTLGIPAERFSNARLWYTKTTRVF</sequence>
<comment type="similarity">
    <text evidence="1">Belongs to the bacterial solute-binding protein 5 family.</text>
</comment>
<feature type="transmembrane region" description="Helical" evidence="4">
    <location>
        <begin position="42"/>
        <end position="64"/>
    </location>
</feature>
<evidence type="ECO:0000256" key="2">
    <source>
        <dbReference type="ARBA" id="ARBA00022448"/>
    </source>
</evidence>
<evidence type="ECO:0000313" key="7">
    <source>
        <dbReference type="Proteomes" id="UP000177362"/>
    </source>
</evidence>
<accession>A0A1G2KQ16</accession>
<dbReference type="STRING" id="1802271.A3C11_01110"/>
<keyword evidence="4" id="KW-0812">Transmembrane</keyword>